<dbReference type="PROSITE" id="PS01124">
    <property type="entry name" value="HTH_ARAC_FAMILY_2"/>
    <property type="match status" value="1"/>
</dbReference>
<feature type="domain" description="HTH araC/xylS-type" evidence="4">
    <location>
        <begin position="190"/>
        <end position="287"/>
    </location>
</feature>
<dbReference type="PANTHER" id="PTHR47894:SF4">
    <property type="entry name" value="HTH-TYPE TRANSCRIPTIONAL REGULATOR GADX"/>
    <property type="match status" value="1"/>
</dbReference>
<dbReference type="InterPro" id="IPR020449">
    <property type="entry name" value="Tscrpt_reg_AraC-type_HTH"/>
</dbReference>
<evidence type="ECO:0000256" key="2">
    <source>
        <dbReference type="ARBA" id="ARBA00023125"/>
    </source>
</evidence>
<evidence type="ECO:0000313" key="6">
    <source>
        <dbReference type="Proteomes" id="UP000017800"/>
    </source>
</evidence>
<dbReference type="PANTHER" id="PTHR47894">
    <property type="entry name" value="HTH-TYPE TRANSCRIPTIONAL REGULATOR GADX"/>
    <property type="match status" value="1"/>
</dbReference>
<protein>
    <recommendedName>
        <fullName evidence="4">HTH araC/xylS-type domain-containing protein</fullName>
    </recommendedName>
</protein>
<evidence type="ECO:0000259" key="4">
    <source>
        <dbReference type="PROSITE" id="PS01124"/>
    </source>
</evidence>
<sequence>MSPLVYLSLSHLPSAQQHDSLAMPLAFLRVQTGTTTPHIKDVPPAANSIQLHCCLTKDLTHFLSSTRQKAVAIDTVLLEFASLEAFLESPHLLEHDSSQYLQLEDNEKQGPDIKPSALARMETSIEWDVLEQQLFDALVTCTQSSDYLAQVQYGLLNSFLLQVTHCNPRVINTIKEATGTYLSESARFSEKVSFFLDMRLDKEISLPMLAQHLKLSISSVKRKLADEGLSFSQMLKQKRTYKGATILRAGRTNINAIASLCGFNSATQFTNAFKSVYGCTPKVFRKERRTP</sequence>
<keyword evidence="6" id="KW-1185">Reference proteome</keyword>
<proteinExistence type="predicted"/>
<accession>V5HK63</accession>
<dbReference type="SUPFAM" id="SSF46689">
    <property type="entry name" value="Homeodomain-like"/>
    <property type="match status" value="1"/>
</dbReference>
<comment type="caution">
    <text evidence="5">The sequence shown here is derived from an EMBL/GenBank/DDBJ whole genome shotgun (WGS) entry which is preliminary data.</text>
</comment>
<keyword evidence="2" id="KW-0238">DNA-binding</keyword>
<dbReference type="GO" id="GO:0003700">
    <property type="term" value="F:DNA-binding transcription factor activity"/>
    <property type="evidence" value="ECO:0007669"/>
    <property type="project" value="InterPro"/>
</dbReference>
<dbReference type="SMART" id="SM00342">
    <property type="entry name" value="HTH_ARAC"/>
    <property type="match status" value="1"/>
</dbReference>
<name>V5HK63_9VIBR</name>
<dbReference type="GO" id="GO:0005829">
    <property type="term" value="C:cytosol"/>
    <property type="evidence" value="ECO:0007669"/>
    <property type="project" value="TreeGrafter"/>
</dbReference>
<keyword evidence="3" id="KW-0804">Transcription</keyword>
<evidence type="ECO:0000313" key="5">
    <source>
        <dbReference type="EMBL" id="GAD89645.1"/>
    </source>
</evidence>
<dbReference type="InterPro" id="IPR009057">
    <property type="entry name" value="Homeodomain-like_sf"/>
</dbReference>
<dbReference type="Gene3D" id="1.10.10.60">
    <property type="entry name" value="Homeodomain-like"/>
    <property type="match status" value="1"/>
</dbReference>
<evidence type="ECO:0000256" key="1">
    <source>
        <dbReference type="ARBA" id="ARBA00023015"/>
    </source>
</evidence>
<organism evidence="5 6">
    <name type="scientific">Vibrio halioticoli NBRC 102217</name>
    <dbReference type="NCBI Taxonomy" id="1219072"/>
    <lineage>
        <taxon>Bacteria</taxon>
        <taxon>Pseudomonadati</taxon>
        <taxon>Pseudomonadota</taxon>
        <taxon>Gammaproteobacteria</taxon>
        <taxon>Vibrionales</taxon>
        <taxon>Vibrionaceae</taxon>
        <taxon>Vibrio</taxon>
    </lineage>
</organism>
<reference evidence="5 6" key="2">
    <citation type="submission" date="2013-11" db="EMBL/GenBank/DDBJ databases">
        <title>Whole genome shotgun sequence of Vibrio halioticoli NBRC 102217.</title>
        <authorList>
            <person name="Isaki S."/>
            <person name="Kimura A."/>
            <person name="Ohji S."/>
            <person name="Hosoyama A."/>
            <person name="Fujita N."/>
            <person name="Hashimoto M."/>
            <person name="Hosoyama Y."/>
            <person name="Yamazoe A."/>
        </authorList>
    </citation>
    <scope>NUCLEOTIDE SEQUENCE [LARGE SCALE GENOMIC DNA]</scope>
    <source>
        <strain evidence="5 6">NBRC 102217</strain>
    </source>
</reference>
<keyword evidence="1" id="KW-0805">Transcription regulation</keyword>
<evidence type="ECO:0000256" key="3">
    <source>
        <dbReference type="ARBA" id="ARBA00023163"/>
    </source>
</evidence>
<dbReference type="EMBL" id="BAUJ01000024">
    <property type="protein sequence ID" value="GAD89645.1"/>
    <property type="molecule type" value="Genomic_DNA"/>
</dbReference>
<dbReference type="eggNOG" id="COG2207">
    <property type="taxonomic scope" value="Bacteria"/>
</dbReference>
<dbReference type="InterPro" id="IPR018060">
    <property type="entry name" value="HTH_AraC"/>
</dbReference>
<dbReference type="RefSeq" id="WP_023404009.1">
    <property type="nucleotide sequence ID" value="NZ_BAUJ01000024.1"/>
</dbReference>
<dbReference type="AlphaFoldDB" id="V5HK63"/>
<reference evidence="5 6" key="1">
    <citation type="submission" date="2013-10" db="EMBL/GenBank/DDBJ databases">
        <authorList>
            <person name="Ichikawa N."/>
            <person name="Kimura A."/>
            <person name="Ohji S."/>
            <person name="Hosoyama A."/>
            <person name="Fujita N."/>
        </authorList>
    </citation>
    <scope>NUCLEOTIDE SEQUENCE [LARGE SCALE GENOMIC DNA]</scope>
    <source>
        <strain evidence="5 6">NBRC 102217</strain>
    </source>
</reference>
<gene>
    <name evidence="5" type="ORF">VHA01S_024_00390</name>
</gene>
<dbReference type="Proteomes" id="UP000017800">
    <property type="component" value="Unassembled WGS sequence"/>
</dbReference>
<dbReference type="Pfam" id="PF12833">
    <property type="entry name" value="HTH_18"/>
    <property type="match status" value="1"/>
</dbReference>
<dbReference type="PRINTS" id="PR00032">
    <property type="entry name" value="HTHARAC"/>
</dbReference>
<dbReference type="GO" id="GO:0000976">
    <property type="term" value="F:transcription cis-regulatory region binding"/>
    <property type="evidence" value="ECO:0007669"/>
    <property type="project" value="TreeGrafter"/>
</dbReference>